<evidence type="ECO:0000313" key="10">
    <source>
        <dbReference type="Proteomes" id="UP001201163"/>
    </source>
</evidence>
<reference evidence="9" key="1">
    <citation type="submission" date="2022-01" db="EMBL/GenBank/DDBJ databases">
        <title>Comparative genomics reveals a dynamic genome evolution in the ectomycorrhizal milk-cap (Lactarius) mushrooms.</title>
        <authorList>
            <consortium name="DOE Joint Genome Institute"/>
            <person name="Lebreton A."/>
            <person name="Tang N."/>
            <person name="Kuo A."/>
            <person name="LaButti K."/>
            <person name="Drula E."/>
            <person name="Barry K."/>
            <person name="Clum A."/>
            <person name="Lipzen A."/>
            <person name="Mousain D."/>
            <person name="Ng V."/>
            <person name="Wang R."/>
            <person name="Wang X."/>
            <person name="Dai Y."/>
            <person name="Henrissat B."/>
            <person name="Grigoriev I.V."/>
            <person name="Guerin-Laguette A."/>
            <person name="Yu F."/>
            <person name="Martin F.M."/>
        </authorList>
    </citation>
    <scope>NUCLEOTIDE SEQUENCE</scope>
    <source>
        <strain evidence="9">QP</strain>
    </source>
</reference>
<feature type="coiled-coil region" evidence="8">
    <location>
        <begin position="164"/>
        <end position="191"/>
    </location>
</feature>
<evidence type="ECO:0000256" key="2">
    <source>
        <dbReference type="ARBA" id="ARBA00009254"/>
    </source>
</evidence>
<keyword evidence="5" id="KW-0687">Ribonucleoprotein</keyword>
<dbReference type="Gene3D" id="6.10.330.20">
    <property type="match status" value="1"/>
</dbReference>
<accession>A0AAD4LPX1</accession>
<dbReference type="InterPro" id="IPR036049">
    <property type="entry name" value="Ribosomal_uL29_sf"/>
</dbReference>
<dbReference type="PANTHER" id="PTHR21183">
    <property type="entry name" value="RIBOSOMAL PROTEIN L47, MITOCHONDRIAL-RELATED"/>
    <property type="match status" value="1"/>
</dbReference>
<evidence type="ECO:0000256" key="3">
    <source>
        <dbReference type="ARBA" id="ARBA00022980"/>
    </source>
</evidence>
<dbReference type="GO" id="GO:0005762">
    <property type="term" value="C:mitochondrial large ribosomal subunit"/>
    <property type="evidence" value="ECO:0007669"/>
    <property type="project" value="TreeGrafter"/>
</dbReference>
<dbReference type="PANTHER" id="PTHR21183:SF18">
    <property type="entry name" value="LARGE RIBOSOMAL SUBUNIT PROTEIN UL29M"/>
    <property type="match status" value="1"/>
</dbReference>
<evidence type="ECO:0000256" key="5">
    <source>
        <dbReference type="ARBA" id="ARBA00023274"/>
    </source>
</evidence>
<evidence type="ECO:0000256" key="1">
    <source>
        <dbReference type="ARBA" id="ARBA00004173"/>
    </source>
</evidence>
<evidence type="ECO:0000256" key="7">
    <source>
        <dbReference type="ARBA" id="ARBA00035399"/>
    </source>
</evidence>
<gene>
    <name evidence="9" type="ORF">EDB92DRAFT_1791776</name>
</gene>
<keyword evidence="10" id="KW-1185">Reference proteome</keyword>
<keyword evidence="3 9" id="KW-0689">Ribosomal protein</keyword>
<keyword evidence="8" id="KW-0175">Coiled coil</keyword>
<name>A0AAD4LPX1_9AGAM</name>
<dbReference type="Pfam" id="PF06984">
    <property type="entry name" value="MRP-L47"/>
    <property type="match status" value="1"/>
</dbReference>
<dbReference type="InterPro" id="IPR010729">
    <property type="entry name" value="Ribosomal_uL29_mit"/>
</dbReference>
<dbReference type="GO" id="GO:0032543">
    <property type="term" value="P:mitochondrial translation"/>
    <property type="evidence" value="ECO:0007669"/>
    <property type="project" value="TreeGrafter"/>
</dbReference>
<evidence type="ECO:0000256" key="8">
    <source>
        <dbReference type="SAM" id="Coils"/>
    </source>
</evidence>
<dbReference type="AlphaFoldDB" id="A0AAD4LPX1"/>
<dbReference type="EMBL" id="JAKELL010000005">
    <property type="protein sequence ID" value="KAH8998473.1"/>
    <property type="molecule type" value="Genomic_DNA"/>
</dbReference>
<dbReference type="Proteomes" id="UP001201163">
    <property type="component" value="Unassembled WGS sequence"/>
</dbReference>
<evidence type="ECO:0000313" key="9">
    <source>
        <dbReference type="EMBL" id="KAH8998473.1"/>
    </source>
</evidence>
<comment type="subcellular location">
    <subcellularLocation>
        <location evidence="1">Mitochondrion</location>
    </subcellularLocation>
</comment>
<dbReference type="InterPro" id="IPR038340">
    <property type="entry name" value="MRP-L47_sf"/>
</dbReference>
<sequence>MLSSLRSYTSNAARLLRHTRRYSTPIDATPKIGETSGAPGALRPHLNVPVNPNHGLYAFFRKREKDGKVIHDSLEDHSGMQDVFGRAWSAAELRRKSFRDLHTLWYVLVRERNLIATQMEGYRRSAISPGVVRNVHKRDYQCRKSMARIKYVINERRLAYEGAIKIHAEKLEQAKKEKEVVDADAISQEREVPKVPPPVSETAQAVVDSLLQRSTA</sequence>
<comment type="similarity">
    <text evidence="2">Belongs to the universal ribosomal protein uL29 family.</text>
</comment>
<keyword evidence="4" id="KW-0496">Mitochondrion</keyword>
<dbReference type="SUPFAM" id="SSF46561">
    <property type="entry name" value="Ribosomal protein L29 (L29p)"/>
    <property type="match status" value="1"/>
</dbReference>
<protein>
    <recommendedName>
        <fullName evidence="6">Large ribosomal subunit protein uL29m</fullName>
    </recommendedName>
    <alternativeName>
        <fullName evidence="7">54S ribosomal protein L4, mitochondrial</fullName>
    </alternativeName>
</protein>
<evidence type="ECO:0000256" key="6">
    <source>
        <dbReference type="ARBA" id="ARBA00035289"/>
    </source>
</evidence>
<comment type="caution">
    <text evidence="9">The sequence shown here is derived from an EMBL/GenBank/DDBJ whole genome shotgun (WGS) entry which is preliminary data.</text>
</comment>
<proteinExistence type="inferred from homology"/>
<evidence type="ECO:0000256" key="4">
    <source>
        <dbReference type="ARBA" id="ARBA00023128"/>
    </source>
</evidence>
<dbReference type="GO" id="GO:0003735">
    <property type="term" value="F:structural constituent of ribosome"/>
    <property type="evidence" value="ECO:0007669"/>
    <property type="project" value="InterPro"/>
</dbReference>
<organism evidence="9 10">
    <name type="scientific">Lactarius akahatsu</name>
    <dbReference type="NCBI Taxonomy" id="416441"/>
    <lineage>
        <taxon>Eukaryota</taxon>
        <taxon>Fungi</taxon>
        <taxon>Dikarya</taxon>
        <taxon>Basidiomycota</taxon>
        <taxon>Agaricomycotina</taxon>
        <taxon>Agaricomycetes</taxon>
        <taxon>Russulales</taxon>
        <taxon>Russulaceae</taxon>
        <taxon>Lactarius</taxon>
    </lineage>
</organism>